<dbReference type="InterPro" id="IPR042885">
    <property type="entry name" value="HIPP47/16"/>
</dbReference>
<dbReference type="AlphaFoldDB" id="A0A811QN94"/>
<organism evidence="1 2">
    <name type="scientific">Miscanthus lutarioriparius</name>
    <dbReference type="NCBI Taxonomy" id="422564"/>
    <lineage>
        <taxon>Eukaryota</taxon>
        <taxon>Viridiplantae</taxon>
        <taxon>Streptophyta</taxon>
        <taxon>Embryophyta</taxon>
        <taxon>Tracheophyta</taxon>
        <taxon>Spermatophyta</taxon>
        <taxon>Magnoliopsida</taxon>
        <taxon>Liliopsida</taxon>
        <taxon>Poales</taxon>
        <taxon>Poaceae</taxon>
        <taxon>PACMAD clade</taxon>
        <taxon>Panicoideae</taxon>
        <taxon>Andropogonodae</taxon>
        <taxon>Andropogoneae</taxon>
        <taxon>Saccharinae</taxon>
        <taxon>Miscanthus</taxon>
    </lineage>
</organism>
<dbReference type="EMBL" id="CAJGYO010000011">
    <property type="protein sequence ID" value="CAD6260586.1"/>
    <property type="molecule type" value="Genomic_DNA"/>
</dbReference>
<accession>A0A811QN94</accession>
<name>A0A811QN94_9POAL</name>
<dbReference type="PANTHER" id="PTHR46932:SF4">
    <property type="entry name" value="ATFP4"/>
    <property type="match status" value="1"/>
</dbReference>
<dbReference type="Gene3D" id="3.30.70.100">
    <property type="match status" value="1"/>
</dbReference>
<comment type="caution">
    <text evidence="1">The sequence shown here is derived from an EMBL/GenBank/DDBJ whole genome shotgun (WGS) entry which is preliminary data.</text>
</comment>
<dbReference type="PANTHER" id="PTHR46932">
    <property type="entry name" value="HEAVY METAL-ASSOCIATED ISOPRENYLATED PLANT PROTEIN 47"/>
    <property type="match status" value="1"/>
</dbReference>
<protein>
    <submittedName>
        <fullName evidence="1">Uncharacterized protein</fullName>
    </submittedName>
</protein>
<gene>
    <name evidence="1" type="ORF">NCGR_LOCUS44018</name>
</gene>
<dbReference type="Proteomes" id="UP000604825">
    <property type="component" value="Unassembled WGS sequence"/>
</dbReference>
<reference evidence="1" key="1">
    <citation type="submission" date="2020-10" db="EMBL/GenBank/DDBJ databases">
        <authorList>
            <person name="Han B."/>
            <person name="Lu T."/>
            <person name="Zhao Q."/>
            <person name="Huang X."/>
            <person name="Zhao Y."/>
        </authorList>
    </citation>
    <scope>NUCLEOTIDE SEQUENCE</scope>
</reference>
<dbReference type="OrthoDB" id="692521at2759"/>
<sequence length="109" mass="12547">MKQKIVIRLSMASDKCRSKAMVLAAKADGVSKMGITGDGKDQLEVEGDGIDTVCLVNCLRKKIGRADIVKVEEVKPEEKKPEEKKPEVVPLPYDWWYPNFYHYHPQWQW</sequence>
<proteinExistence type="predicted"/>
<keyword evidence="2" id="KW-1185">Reference proteome</keyword>
<evidence type="ECO:0000313" key="1">
    <source>
        <dbReference type="EMBL" id="CAD6260586.1"/>
    </source>
</evidence>
<evidence type="ECO:0000313" key="2">
    <source>
        <dbReference type="Proteomes" id="UP000604825"/>
    </source>
</evidence>